<evidence type="ECO:0000313" key="3">
    <source>
        <dbReference type="EMBL" id="MFD1326241.1"/>
    </source>
</evidence>
<keyword evidence="1" id="KW-0862">Zinc</keyword>
<comment type="caution">
    <text evidence="3">The sequence shown here is derived from an EMBL/GenBank/DDBJ whole genome shotgun (WGS) entry which is preliminary data.</text>
</comment>
<evidence type="ECO:0000256" key="1">
    <source>
        <dbReference type="PROSITE-ProRule" id="PRU00325"/>
    </source>
</evidence>
<keyword evidence="1" id="KW-0863">Zinc-finger</keyword>
<dbReference type="Proteomes" id="UP001597260">
    <property type="component" value="Unassembled WGS sequence"/>
</dbReference>
<sequence>MAVRLDLDAVRDAVAATTFEEAEKLVASGRLSEIVAVGGGAAASIDNGAGSRDEVWVGVVAKAFTAECDCCPDGDQDELCAHAVAVIVAALQDDFLWSSAATPPSQETVDPKVQRLADIAATLSVRRLSTMVAEHAVTDRRLETRLLAYAGKLGPLDEVEAAEVRRTIDNLASEATVGDWQVHDVLQAGRWIVDELEVLVQRPVNETALSLVEHAAVVWDELVSNLYDADASYTEEADETGDAVRAVHIRMCHELQLAPDDLVERLRSLIGEADVTACLDEPEDYLHLVGAAGVAALCR</sequence>
<dbReference type="InterPro" id="IPR007527">
    <property type="entry name" value="Znf_SWIM"/>
</dbReference>
<feature type="domain" description="SWIM-type" evidence="2">
    <location>
        <begin position="53"/>
        <end position="91"/>
    </location>
</feature>
<proteinExistence type="predicted"/>
<evidence type="ECO:0000259" key="2">
    <source>
        <dbReference type="PROSITE" id="PS50966"/>
    </source>
</evidence>
<dbReference type="EMBL" id="JBHTMP010000148">
    <property type="protein sequence ID" value="MFD1326241.1"/>
    <property type="molecule type" value="Genomic_DNA"/>
</dbReference>
<accession>A0ABW3YRL7</accession>
<reference evidence="4" key="1">
    <citation type="journal article" date="2019" name="Int. J. Syst. Evol. Microbiol.">
        <title>The Global Catalogue of Microorganisms (GCM) 10K type strain sequencing project: providing services to taxonomists for standard genome sequencing and annotation.</title>
        <authorList>
            <consortium name="The Broad Institute Genomics Platform"/>
            <consortium name="The Broad Institute Genome Sequencing Center for Infectious Disease"/>
            <person name="Wu L."/>
            <person name="Ma J."/>
        </authorList>
    </citation>
    <scope>NUCLEOTIDE SEQUENCE [LARGE SCALE GENOMIC DNA]</scope>
    <source>
        <strain evidence="4">JCM 31037</strain>
    </source>
</reference>
<keyword evidence="1" id="KW-0479">Metal-binding</keyword>
<protein>
    <recommendedName>
        <fullName evidence="2">SWIM-type domain-containing protein</fullName>
    </recommendedName>
</protein>
<dbReference type="PROSITE" id="PS50966">
    <property type="entry name" value="ZF_SWIM"/>
    <property type="match status" value="1"/>
</dbReference>
<gene>
    <name evidence="3" type="ORF">ACFQ4H_34700</name>
</gene>
<organism evidence="3 4">
    <name type="scientific">Micromonospora sonneratiae</name>
    <dbReference type="NCBI Taxonomy" id="1184706"/>
    <lineage>
        <taxon>Bacteria</taxon>
        <taxon>Bacillati</taxon>
        <taxon>Actinomycetota</taxon>
        <taxon>Actinomycetes</taxon>
        <taxon>Micromonosporales</taxon>
        <taxon>Micromonosporaceae</taxon>
        <taxon>Micromonospora</taxon>
    </lineage>
</organism>
<dbReference type="RefSeq" id="WP_377579501.1">
    <property type="nucleotide sequence ID" value="NZ_JBHTMP010000148.1"/>
</dbReference>
<evidence type="ECO:0000313" key="4">
    <source>
        <dbReference type="Proteomes" id="UP001597260"/>
    </source>
</evidence>
<name>A0ABW3YRL7_9ACTN</name>
<keyword evidence="4" id="KW-1185">Reference proteome</keyword>